<comment type="caution">
    <text evidence="1">The sequence shown here is derived from an EMBL/GenBank/DDBJ whole genome shotgun (WGS) entry which is preliminary data.</text>
</comment>
<reference evidence="1" key="1">
    <citation type="submission" date="2021-02" db="EMBL/GenBank/DDBJ databases">
        <authorList>
            <person name="Dougan E. K."/>
            <person name="Rhodes N."/>
            <person name="Thang M."/>
            <person name="Chan C."/>
        </authorList>
    </citation>
    <scope>NUCLEOTIDE SEQUENCE</scope>
</reference>
<evidence type="ECO:0000313" key="2">
    <source>
        <dbReference type="Proteomes" id="UP000649617"/>
    </source>
</evidence>
<dbReference type="EMBL" id="CAJNIZ010012069">
    <property type="protein sequence ID" value="CAE7328970.1"/>
    <property type="molecule type" value="Genomic_DNA"/>
</dbReference>
<gene>
    <name evidence="1" type="primary">Rsph1</name>
    <name evidence="1" type="ORF">SPIL2461_LOCUS7622</name>
</gene>
<organism evidence="1 2">
    <name type="scientific">Symbiodinium pilosum</name>
    <name type="common">Dinoflagellate</name>
    <dbReference type="NCBI Taxonomy" id="2952"/>
    <lineage>
        <taxon>Eukaryota</taxon>
        <taxon>Sar</taxon>
        <taxon>Alveolata</taxon>
        <taxon>Dinophyceae</taxon>
        <taxon>Suessiales</taxon>
        <taxon>Symbiodiniaceae</taxon>
        <taxon>Symbiodinium</taxon>
    </lineage>
</organism>
<dbReference type="AlphaFoldDB" id="A0A812NUU6"/>
<accession>A0A812NUU6</accession>
<evidence type="ECO:0000313" key="1">
    <source>
        <dbReference type="EMBL" id="CAE7328970.1"/>
    </source>
</evidence>
<protein>
    <submittedName>
        <fullName evidence="1">Rsph1 protein</fullName>
    </submittedName>
</protein>
<proteinExistence type="predicted"/>
<dbReference type="Proteomes" id="UP000649617">
    <property type="component" value="Unassembled WGS sequence"/>
</dbReference>
<sequence length="272" mass="28851">MGAGSSSWDPFSLCSGPAAPNSHVSNQVVHPHAHEFIAEADEVEEAMMQEAMCQSLLANEPEHEDLKAALSQSLRPSPPPDPGHTEESLRLQALLDVLGMKRLDVGSTNHSEEGTLLSNQCFYLAIARSWLASVDNGSGMLVRDSALQLKREIEASVFCVRGDVGELGDEAEAYTDYLSCVVQGQSPASASAITDLAIAIFASSLGGIEAYQGKGYGALPRAQQVSNLALVWHRPGHFEAVVAADGGKMDINLQELIDLAESQNVVAAVVKA</sequence>
<name>A0A812NUU6_SYMPI</name>
<dbReference type="OrthoDB" id="10067602at2759"/>
<keyword evidence="2" id="KW-1185">Reference proteome</keyword>